<sequence>MIHSKRWHGVGTAISGAGGITVGGSSIVDTVLSSKNAKKIFNEYNTTMDEVKEECIEIGKILNNSSNNMATEYKTWCSFWSKLALGVTATSAGSWSAIVNPIIKSLRLASVGEDVAAAGFRGISVAGRAFTFAGGVMGILLLPLDIYTLVDSSIDVHNKNPHKVSIKIRKICSKINADFPTDEEIQHMIDDTFRLGNPENNATAIQEEVTRELQLVFRGLDHDRAFLHNLSFGVYNLAKELHHEQYVRFQDVHKIIEEVNLVKQALGMMNNHSDLLQAASCEVQLNATIHNATFYESQYRKVLSMYHNLQSTVHDVRQQQQMLLTQLQEKTREAMRLQKQSPLSSPPPAAKLSSRSANCGAALGMEDGTILDASVSSSQSFGDFSAGNARLNHARGWYTGAKTTSKDWVQINLNSSHVITALATQVDFNYLWSICASN</sequence>
<dbReference type="InterPro" id="IPR008979">
    <property type="entry name" value="Galactose-bd-like_sf"/>
</dbReference>
<dbReference type="GO" id="GO:0008289">
    <property type="term" value="F:lipid binding"/>
    <property type="evidence" value="ECO:0007669"/>
    <property type="project" value="InterPro"/>
</dbReference>
<keyword evidence="4" id="KW-1185">Reference proteome</keyword>
<protein>
    <recommendedName>
        <fullName evidence="2">F5/8 type C domain-containing protein</fullName>
    </recommendedName>
</protein>
<comment type="caution">
    <text evidence="3">The sequence shown here is derived from an EMBL/GenBank/DDBJ whole genome shotgun (WGS) entry which is preliminary data.</text>
</comment>
<feature type="domain" description="F5/8 type C" evidence="2">
    <location>
        <begin position="359"/>
        <end position="425"/>
    </location>
</feature>
<dbReference type="PANTHER" id="PTHR14096">
    <property type="entry name" value="APOLIPOPROTEIN L"/>
    <property type="match status" value="1"/>
</dbReference>
<gene>
    <name evidence="3" type="ORF">MEDL_46305</name>
</gene>
<dbReference type="EMBL" id="CAJPWZ010002213">
    <property type="protein sequence ID" value="CAG2233637.1"/>
    <property type="molecule type" value="Genomic_DNA"/>
</dbReference>
<dbReference type="SUPFAM" id="SSF49785">
    <property type="entry name" value="Galactose-binding domain-like"/>
    <property type="match status" value="1"/>
</dbReference>
<accession>A0A8S3TQD3</accession>
<organism evidence="3 4">
    <name type="scientific">Mytilus edulis</name>
    <name type="common">Blue mussel</name>
    <dbReference type="NCBI Taxonomy" id="6550"/>
    <lineage>
        <taxon>Eukaryota</taxon>
        <taxon>Metazoa</taxon>
        <taxon>Spiralia</taxon>
        <taxon>Lophotrochozoa</taxon>
        <taxon>Mollusca</taxon>
        <taxon>Bivalvia</taxon>
        <taxon>Autobranchia</taxon>
        <taxon>Pteriomorphia</taxon>
        <taxon>Mytilida</taxon>
        <taxon>Mytiloidea</taxon>
        <taxon>Mytilidae</taxon>
        <taxon>Mytilinae</taxon>
        <taxon>Mytilus</taxon>
    </lineage>
</organism>
<dbReference type="InterPro" id="IPR000421">
    <property type="entry name" value="FA58C"/>
</dbReference>
<reference evidence="3" key="1">
    <citation type="submission" date="2021-03" db="EMBL/GenBank/DDBJ databases">
        <authorList>
            <person name="Bekaert M."/>
        </authorList>
    </citation>
    <scope>NUCLEOTIDE SEQUENCE</scope>
</reference>
<dbReference type="PANTHER" id="PTHR14096:SF28">
    <property type="entry name" value="APOLIPOPROTEIN L, 1-RELATED"/>
    <property type="match status" value="1"/>
</dbReference>
<dbReference type="AlphaFoldDB" id="A0A8S3TQD3"/>
<dbReference type="Gene3D" id="2.60.120.260">
    <property type="entry name" value="Galactose-binding domain-like"/>
    <property type="match status" value="1"/>
</dbReference>
<dbReference type="OrthoDB" id="6094239at2759"/>
<evidence type="ECO:0000313" key="4">
    <source>
        <dbReference type="Proteomes" id="UP000683360"/>
    </source>
</evidence>
<dbReference type="GO" id="GO:0006869">
    <property type="term" value="P:lipid transport"/>
    <property type="evidence" value="ECO:0007669"/>
    <property type="project" value="InterPro"/>
</dbReference>
<dbReference type="Proteomes" id="UP000683360">
    <property type="component" value="Unassembled WGS sequence"/>
</dbReference>
<name>A0A8S3TQD3_MYTED</name>
<evidence type="ECO:0000313" key="3">
    <source>
        <dbReference type="EMBL" id="CAG2233637.1"/>
    </source>
</evidence>
<dbReference type="PROSITE" id="PS50022">
    <property type="entry name" value="FA58C_3"/>
    <property type="match status" value="1"/>
</dbReference>
<dbReference type="GO" id="GO:0042157">
    <property type="term" value="P:lipoprotein metabolic process"/>
    <property type="evidence" value="ECO:0007669"/>
    <property type="project" value="InterPro"/>
</dbReference>
<dbReference type="GO" id="GO:0016020">
    <property type="term" value="C:membrane"/>
    <property type="evidence" value="ECO:0007669"/>
    <property type="project" value="TreeGrafter"/>
</dbReference>
<proteinExistence type="inferred from homology"/>
<evidence type="ECO:0000259" key="2">
    <source>
        <dbReference type="PROSITE" id="PS50022"/>
    </source>
</evidence>
<dbReference type="InterPro" id="IPR008405">
    <property type="entry name" value="ApoL"/>
</dbReference>
<dbReference type="GO" id="GO:0005576">
    <property type="term" value="C:extracellular region"/>
    <property type="evidence" value="ECO:0007669"/>
    <property type="project" value="InterPro"/>
</dbReference>
<comment type="similarity">
    <text evidence="1">Belongs to the apolipoprotein L family.</text>
</comment>
<evidence type="ECO:0000256" key="1">
    <source>
        <dbReference type="ARBA" id="ARBA00010090"/>
    </source>
</evidence>